<sequence length="72" mass="7839">MKTCCLLIAAVLLLSVPATCSAEALTSVEKPILVQQVKNRAGVELYNAAYESYALAKKSSNKIQCCEHYFKA</sequence>
<dbReference type="AlphaFoldDB" id="J9GI56"/>
<reference evidence="1" key="1">
    <citation type="journal article" date="2012" name="PLoS ONE">
        <title>Gene sets for utilization of primary and secondary nutrition supplies in the distal gut of endangered iberian lynx.</title>
        <authorList>
            <person name="Alcaide M."/>
            <person name="Messina E."/>
            <person name="Richter M."/>
            <person name="Bargiela R."/>
            <person name="Peplies J."/>
            <person name="Huws S.A."/>
            <person name="Newbold C.J."/>
            <person name="Golyshin P.N."/>
            <person name="Simon M.A."/>
            <person name="Lopez G."/>
            <person name="Yakimov M.M."/>
            <person name="Ferrer M."/>
        </authorList>
    </citation>
    <scope>NUCLEOTIDE SEQUENCE</scope>
</reference>
<feature type="non-terminal residue" evidence="1">
    <location>
        <position position="72"/>
    </location>
</feature>
<evidence type="ECO:0000313" key="1">
    <source>
        <dbReference type="EMBL" id="EJW99169.1"/>
    </source>
</evidence>
<comment type="caution">
    <text evidence="1">The sequence shown here is derived from an EMBL/GenBank/DDBJ whole genome shotgun (WGS) entry which is preliminary data.</text>
</comment>
<protein>
    <submittedName>
        <fullName evidence="1">Secreted protein</fullName>
    </submittedName>
</protein>
<name>J9GI56_9ZZZZ</name>
<accession>J9GI56</accession>
<organism evidence="1">
    <name type="scientific">gut metagenome</name>
    <dbReference type="NCBI Taxonomy" id="749906"/>
    <lineage>
        <taxon>unclassified sequences</taxon>
        <taxon>metagenomes</taxon>
        <taxon>organismal metagenomes</taxon>
    </lineage>
</organism>
<proteinExistence type="predicted"/>
<dbReference type="EMBL" id="AMCI01003939">
    <property type="protein sequence ID" value="EJW99169.1"/>
    <property type="molecule type" value="Genomic_DNA"/>
</dbReference>
<gene>
    <name evidence="1" type="ORF">EVA_12725</name>
</gene>